<dbReference type="GO" id="GO:0070475">
    <property type="term" value="P:rRNA base methylation"/>
    <property type="evidence" value="ECO:0007669"/>
    <property type="project" value="TreeGrafter"/>
</dbReference>
<reference evidence="6 7" key="1">
    <citation type="submission" date="2017-07" db="EMBL/GenBank/DDBJ databases">
        <title>Leptospira spp. isolated from tropical soils.</title>
        <authorList>
            <person name="Thibeaux R."/>
            <person name="Iraola G."/>
            <person name="Ferres I."/>
            <person name="Bierque E."/>
            <person name="Girault D."/>
            <person name="Soupe-Gilbert M.-E."/>
            <person name="Picardeau M."/>
            <person name="Goarant C."/>
        </authorList>
    </citation>
    <scope>NUCLEOTIDE SEQUENCE [LARGE SCALE GENOMIC DNA]</scope>
    <source>
        <strain evidence="6 7">MCA1-C-A1</strain>
    </source>
</reference>
<dbReference type="Proteomes" id="UP000232196">
    <property type="component" value="Unassembled WGS sequence"/>
</dbReference>
<evidence type="ECO:0000313" key="6">
    <source>
        <dbReference type="EMBL" id="PJZ24561.1"/>
    </source>
</evidence>
<organism evidence="6 7">
    <name type="scientific">Leptospira hartskeerlii</name>
    <dbReference type="NCBI Taxonomy" id="2023177"/>
    <lineage>
        <taxon>Bacteria</taxon>
        <taxon>Pseudomonadati</taxon>
        <taxon>Spirochaetota</taxon>
        <taxon>Spirochaetia</taxon>
        <taxon>Leptospirales</taxon>
        <taxon>Leptospiraceae</taxon>
        <taxon>Leptospira</taxon>
    </lineage>
</organism>
<dbReference type="Gene3D" id="2.40.50.1070">
    <property type="match status" value="1"/>
</dbReference>
<keyword evidence="3 4" id="KW-0949">S-adenosyl-L-methionine</keyword>
<protein>
    <submittedName>
        <fullName evidence="6">RNA methyltransferase</fullName>
    </submittedName>
</protein>
<keyword evidence="2 4" id="KW-0808">Transferase</keyword>
<comment type="caution">
    <text evidence="6">The sequence shown here is derived from an EMBL/GenBank/DDBJ whole genome shotgun (WGS) entry which is preliminary data.</text>
</comment>
<dbReference type="PROSITE" id="PS01230">
    <property type="entry name" value="TRMA_1"/>
    <property type="match status" value="1"/>
</dbReference>
<feature type="binding site" evidence="4">
    <location>
        <position position="275"/>
    </location>
    <ligand>
        <name>S-adenosyl-L-methionine</name>
        <dbReference type="ChEBI" id="CHEBI:59789"/>
    </ligand>
</feature>
<evidence type="ECO:0000256" key="5">
    <source>
        <dbReference type="PROSITE-ProRule" id="PRU10015"/>
    </source>
</evidence>
<dbReference type="OrthoDB" id="9804590at2"/>
<dbReference type="PANTHER" id="PTHR11061:SF30">
    <property type="entry name" value="TRNA (URACIL(54)-C(5))-METHYLTRANSFERASE"/>
    <property type="match status" value="1"/>
</dbReference>
<feature type="binding site" evidence="4">
    <location>
        <position position="323"/>
    </location>
    <ligand>
        <name>S-adenosyl-L-methionine</name>
        <dbReference type="ChEBI" id="CHEBI:59789"/>
    </ligand>
</feature>
<keyword evidence="1 4" id="KW-0489">Methyltransferase</keyword>
<dbReference type="InterPro" id="IPR010280">
    <property type="entry name" value="U5_MeTrfase_fam"/>
</dbReference>
<dbReference type="Gene3D" id="3.40.50.150">
    <property type="entry name" value="Vaccinia Virus protein VP39"/>
    <property type="match status" value="1"/>
</dbReference>
<evidence type="ECO:0000313" key="7">
    <source>
        <dbReference type="Proteomes" id="UP000232196"/>
    </source>
</evidence>
<dbReference type="PROSITE" id="PS51687">
    <property type="entry name" value="SAM_MT_RNA_M5U"/>
    <property type="match status" value="1"/>
</dbReference>
<keyword evidence="7" id="KW-1185">Reference proteome</keyword>
<dbReference type="Pfam" id="PF05958">
    <property type="entry name" value="tRNA_U5-meth_tr"/>
    <property type="match status" value="1"/>
</dbReference>
<dbReference type="AlphaFoldDB" id="A0A2M9XA37"/>
<feature type="binding site" evidence="4">
    <location>
        <position position="302"/>
    </location>
    <ligand>
        <name>S-adenosyl-L-methionine</name>
        <dbReference type="ChEBI" id="CHEBI:59789"/>
    </ligand>
</feature>
<evidence type="ECO:0000256" key="3">
    <source>
        <dbReference type="ARBA" id="ARBA00022691"/>
    </source>
</evidence>
<dbReference type="RefSeq" id="WP_100707762.1">
    <property type="nucleotide sequence ID" value="NZ_NPDL01000007.1"/>
</dbReference>
<feature type="binding site" evidence="4">
    <location>
        <position position="376"/>
    </location>
    <ligand>
        <name>S-adenosyl-L-methionine</name>
        <dbReference type="ChEBI" id="CHEBI:59789"/>
    </ligand>
</feature>
<evidence type="ECO:0000256" key="2">
    <source>
        <dbReference type="ARBA" id="ARBA00022679"/>
    </source>
</evidence>
<name>A0A2M9XA37_9LEPT</name>
<gene>
    <name evidence="6" type="ORF">CH357_15995</name>
</gene>
<dbReference type="InterPro" id="IPR029063">
    <property type="entry name" value="SAM-dependent_MTases_sf"/>
</dbReference>
<accession>A0A2M9XA37</accession>
<evidence type="ECO:0000256" key="1">
    <source>
        <dbReference type="ARBA" id="ARBA00022603"/>
    </source>
</evidence>
<dbReference type="SUPFAM" id="SSF53335">
    <property type="entry name" value="S-adenosyl-L-methionine-dependent methyltransferases"/>
    <property type="match status" value="1"/>
</dbReference>
<feature type="active site" description="Nucleophile" evidence="4">
    <location>
        <position position="403"/>
    </location>
</feature>
<dbReference type="EMBL" id="NPDN01000008">
    <property type="protein sequence ID" value="PJZ24561.1"/>
    <property type="molecule type" value="Genomic_DNA"/>
</dbReference>
<sequence>MFDQEPFGVLEIENLLPNLRGEGTLGKRKIEIPYSLPGDVYDVYKFGKRKVFYKWNPTHLEQRSSSPRCPSFGECGGCSGQHLPYPDQFKLTSGPILKGLENFNPINKGLSPAESPYSYRNRMDFAVFPGRVVGLRMSGNFRRIVPIGNCSIQTDWANSEMPLFQKLLECFPELEYDRKKETGYLKYLTLRKSVFNDDSMSILTFTEDFKNEDLMGQVAEKAKELLSAKNIVFCFNRKKGEISASGEAIAIRGNVYLIEEVWGKKFKIPFDGFFQPNPKEFIKILEFIRSKIKPAENLADLFCGSGFFSILFGEKFSRILGIDIVSSSVSAGEEFLQDIFPDKKIEFLAFDLFHKKGLEKMSSANLPWKDSVVIADPPRSGLSPELCTFLNSNPVSQLIYISCNPENLLRDAHILEESYQMEEFLLCDPFPQTPHLEAVSIFSPKNR</sequence>
<proteinExistence type="inferred from homology"/>
<evidence type="ECO:0000256" key="4">
    <source>
        <dbReference type="PROSITE-ProRule" id="PRU01024"/>
    </source>
</evidence>
<dbReference type="InterPro" id="IPR030390">
    <property type="entry name" value="MeTrfase_TrmA_AS"/>
</dbReference>
<dbReference type="CDD" id="cd02440">
    <property type="entry name" value="AdoMet_MTases"/>
    <property type="match status" value="1"/>
</dbReference>
<feature type="active site" evidence="5">
    <location>
        <position position="403"/>
    </location>
</feature>
<dbReference type="PANTHER" id="PTHR11061">
    <property type="entry name" value="RNA M5U METHYLTRANSFERASE"/>
    <property type="match status" value="1"/>
</dbReference>
<comment type="similarity">
    <text evidence="4">Belongs to the class I-like SAM-binding methyltransferase superfamily. RNA M5U methyltransferase family.</text>
</comment>
<dbReference type="GO" id="GO:0070041">
    <property type="term" value="F:rRNA (uridine-C5-)-methyltransferase activity"/>
    <property type="evidence" value="ECO:0007669"/>
    <property type="project" value="TreeGrafter"/>
</dbReference>